<keyword evidence="3" id="KW-1185">Reference proteome</keyword>
<organism evidence="2 3">
    <name type="scientific">Salinibacterium amurskyense</name>
    <dbReference type="NCBI Taxonomy" id="205941"/>
    <lineage>
        <taxon>Bacteria</taxon>
        <taxon>Bacillati</taxon>
        <taxon>Actinomycetota</taxon>
        <taxon>Actinomycetes</taxon>
        <taxon>Micrococcales</taxon>
        <taxon>Microbacteriaceae</taxon>
        <taxon>Salinibacterium</taxon>
    </lineage>
</organism>
<evidence type="ECO:0000313" key="3">
    <source>
        <dbReference type="Proteomes" id="UP000231742"/>
    </source>
</evidence>
<dbReference type="Proteomes" id="UP000231742">
    <property type="component" value="Unassembled WGS sequence"/>
</dbReference>
<gene>
    <name evidence="2" type="ORF">CLV85_0670</name>
</gene>
<protein>
    <recommendedName>
        <fullName evidence="4">Signal transduction histidine kinase</fullName>
    </recommendedName>
</protein>
<keyword evidence="1" id="KW-0812">Transmembrane</keyword>
<name>A0A2M9D7L0_9MICO</name>
<evidence type="ECO:0000256" key="1">
    <source>
        <dbReference type="SAM" id="Phobius"/>
    </source>
</evidence>
<dbReference type="RefSeq" id="WP_100388168.1">
    <property type="nucleotide sequence ID" value="NZ_PGFH01000001.1"/>
</dbReference>
<feature type="transmembrane region" description="Helical" evidence="1">
    <location>
        <begin position="21"/>
        <end position="40"/>
    </location>
</feature>
<comment type="caution">
    <text evidence="2">The sequence shown here is derived from an EMBL/GenBank/DDBJ whole genome shotgun (WGS) entry which is preliminary data.</text>
</comment>
<proteinExistence type="predicted"/>
<feature type="transmembrane region" description="Helical" evidence="1">
    <location>
        <begin position="145"/>
        <end position="167"/>
    </location>
</feature>
<sequence>MIHELTPRTRLDLPQITGRGAHALIWIYFVTISALALLSLDDVESATPVYISIALFASIWFVLTHDTRPRVGVGASIYVIVASIVAAAISSHNAMVGGFSQWYVGAGALAMFYLSLRRRNLLAWLGFAAIGGVVILWGLSTEDRLLEAILLVARQAPFVLVGSLFSLGMRRTRQRLDGIHSVETARAAAEAAALARTAERSRRLAGLDAAVGVQLQRIADGDELTDDDRAELLIAEARLRDSLRARQLDLPEIVAAVQRARRRGVTVVLLDDRYPLPLPIGALSTVTEAAVRILDETADGSVTIRLLPAGRALLATMVTDDEEYSRIEIPAP</sequence>
<feature type="transmembrane region" description="Helical" evidence="1">
    <location>
        <begin position="95"/>
        <end position="114"/>
    </location>
</feature>
<keyword evidence="1" id="KW-1133">Transmembrane helix</keyword>
<dbReference type="EMBL" id="PGFH01000001">
    <property type="protein sequence ID" value="PJJ81493.1"/>
    <property type="molecule type" value="Genomic_DNA"/>
</dbReference>
<dbReference type="OrthoDB" id="4881511at2"/>
<keyword evidence="1" id="KW-0472">Membrane</keyword>
<evidence type="ECO:0008006" key="4">
    <source>
        <dbReference type="Google" id="ProtNLM"/>
    </source>
</evidence>
<dbReference type="AlphaFoldDB" id="A0A2M9D7L0"/>
<reference evidence="2 3" key="1">
    <citation type="submission" date="2017-11" db="EMBL/GenBank/DDBJ databases">
        <title>Genomic Encyclopedia of Archaeal and Bacterial Type Strains, Phase II (KMG-II): From Individual Species to Whole Genera.</title>
        <authorList>
            <person name="Goeker M."/>
        </authorList>
    </citation>
    <scope>NUCLEOTIDE SEQUENCE [LARGE SCALE GENOMIC DNA]</scope>
    <source>
        <strain evidence="2 3">DSM 16400</strain>
    </source>
</reference>
<feature type="transmembrane region" description="Helical" evidence="1">
    <location>
        <begin position="46"/>
        <end position="64"/>
    </location>
</feature>
<evidence type="ECO:0000313" key="2">
    <source>
        <dbReference type="EMBL" id="PJJ81493.1"/>
    </source>
</evidence>
<feature type="transmembrane region" description="Helical" evidence="1">
    <location>
        <begin position="121"/>
        <end position="139"/>
    </location>
</feature>
<accession>A0A2M9D7L0</accession>
<feature type="transmembrane region" description="Helical" evidence="1">
    <location>
        <begin position="71"/>
        <end position="89"/>
    </location>
</feature>